<dbReference type="NCBIfam" id="NF038029">
    <property type="entry name" value="LP_plasma"/>
    <property type="match status" value="1"/>
</dbReference>
<accession>A0A0M3SJE5</accession>
<gene>
    <name evidence="2" type="ORF">SCANT_v1c06880</name>
</gene>
<dbReference type="AlphaFoldDB" id="A0A0M3SJE5"/>
<evidence type="ECO:0008006" key="4">
    <source>
        <dbReference type="Google" id="ProtNLM"/>
    </source>
</evidence>
<sequence>MKKLLSLLGSIGLVATSTITVVACGNGNKDNTSPKPPDDNSELIKELKNDTNEIFKKHLENNVYKNLIGLPEMEVKNKFLTKNKIKQYQGKKAEEIDPYDLQQLQIDINKVLDISELTKSLNVLKTINKYKILLNDVNSIIKNVIFDWESLVIKVYEEETVYLGNVIGNYKVQIQYMGINDTETFDINDNFKYTSTNNEALKKGSDNFYKNIVKDYFLSEAAADKKHTNLKWNEIKDASKDESDGYGKYDEEFKKYFQDNAKNNGFENSITYFIKDNYFNEISSKLPLSFEGDLIYKSSEMNKFSLFNAANTVKSYNNINSTKFNYKDDEGKLFLNTVFRNDPNRPETQQSLVNNYFTNNNYKTWEGAYATLKEEFLKELSIPKDSTITQSNEFKSSLALGYVNLTGLSINLGDGSYIHELPDFRIAVNYLIDTQQSTSKVLVNMAKFSVNSLKVWHKTMGVNYNYTYPEYNSEQDLLMIINSSKLTTKFIEKNKTTTWDYHHSYNFYLNFGLSDRFSFTEERMEMLNKANLPESSNYVIGFQKKENASATNVWNYTDFTWITNENGVSLKWHNGTENINNSIMLFNLGYINFYIDLDQITLGSKTLGTKEFIKFI</sequence>
<dbReference type="Proteomes" id="UP000063919">
    <property type="component" value="Chromosome"/>
</dbReference>
<evidence type="ECO:0000256" key="1">
    <source>
        <dbReference type="SAM" id="SignalP"/>
    </source>
</evidence>
<organism evidence="2 3">
    <name type="scientific">Spiroplasma cantharicola</name>
    <dbReference type="NCBI Taxonomy" id="362837"/>
    <lineage>
        <taxon>Bacteria</taxon>
        <taxon>Bacillati</taxon>
        <taxon>Mycoplasmatota</taxon>
        <taxon>Mollicutes</taxon>
        <taxon>Entomoplasmatales</taxon>
        <taxon>Spiroplasmataceae</taxon>
        <taxon>Spiroplasma</taxon>
    </lineage>
</organism>
<dbReference type="PATRIC" id="fig|362837.3.peg.704"/>
<name>A0A0M3SJE5_9MOLU</name>
<keyword evidence="3" id="KW-1185">Reference proteome</keyword>
<dbReference type="KEGG" id="scj:SCANT_v1c06880"/>
<dbReference type="PROSITE" id="PS51257">
    <property type="entry name" value="PROKAR_LIPOPROTEIN"/>
    <property type="match status" value="1"/>
</dbReference>
<feature type="chain" id="PRO_5005789188" description="Lipoprotein" evidence="1">
    <location>
        <begin position="24"/>
        <end position="616"/>
    </location>
</feature>
<feature type="signal peptide" evidence="1">
    <location>
        <begin position="1"/>
        <end position="23"/>
    </location>
</feature>
<keyword evidence="1" id="KW-0732">Signal</keyword>
<dbReference type="EMBL" id="CP012622">
    <property type="protein sequence ID" value="ALD66594.1"/>
    <property type="molecule type" value="Genomic_DNA"/>
</dbReference>
<dbReference type="OrthoDB" id="387107at2"/>
<dbReference type="NCBIfam" id="NF045726">
    <property type="entry name" value="XXplasma_LP"/>
    <property type="match status" value="1"/>
</dbReference>
<dbReference type="STRING" id="362837.SCANT_v1c06880"/>
<dbReference type="InterPro" id="IPR054816">
    <property type="entry name" value="Lipoprotein_mollicutes-type_CS"/>
</dbReference>
<dbReference type="RefSeq" id="WP_053946346.1">
    <property type="nucleotide sequence ID" value="NZ_CP012622.1"/>
</dbReference>
<evidence type="ECO:0000313" key="2">
    <source>
        <dbReference type="EMBL" id="ALD66594.1"/>
    </source>
</evidence>
<proteinExistence type="predicted"/>
<evidence type="ECO:0000313" key="3">
    <source>
        <dbReference type="Proteomes" id="UP000063919"/>
    </source>
</evidence>
<reference evidence="2 3" key="1">
    <citation type="journal article" date="2015" name="Genome Announc.">
        <title>Complete Genome Sequence of Spiroplasma cantharicola CC-1T (DSM 21588), a Bacterium Isolated from Soldier Beetle (Cantharis carolinus).</title>
        <authorList>
            <person name="Lo W.S."/>
            <person name="Liu P.Y."/>
            <person name="Kuo C.H."/>
        </authorList>
    </citation>
    <scope>NUCLEOTIDE SEQUENCE [LARGE SCALE GENOMIC DNA]</scope>
    <source>
        <strain evidence="2 3">CC-1</strain>
    </source>
</reference>
<protein>
    <recommendedName>
        <fullName evidence="4">Lipoprotein</fullName>
    </recommendedName>
</protein>